<protein>
    <submittedName>
        <fullName evidence="5">SCO family protein</fullName>
    </submittedName>
</protein>
<dbReference type="SUPFAM" id="SSF52833">
    <property type="entry name" value="Thioredoxin-like"/>
    <property type="match status" value="1"/>
</dbReference>
<evidence type="ECO:0000313" key="6">
    <source>
        <dbReference type="Proteomes" id="UP000651112"/>
    </source>
</evidence>
<dbReference type="Gene3D" id="3.40.30.10">
    <property type="entry name" value="Glutaredoxin"/>
    <property type="match status" value="1"/>
</dbReference>
<keyword evidence="6" id="KW-1185">Reference proteome</keyword>
<evidence type="ECO:0000256" key="1">
    <source>
        <dbReference type="ARBA" id="ARBA00010996"/>
    </source>
</evidence>
<dbReference type="PANTHER" id="PTHR12151:SF25">
    <property type="entry name" value="LINALOOL DEHYDRATASE_ISOMERASE DOMAIN-CONTAINING PROTEIN"/>
    <property type="match status" value="1"/>
</dbReference>
<name>A0ABR7XT26_9SPHI</name>
<evidence type="ECO:0000256" key="2">
    <source>
        <dbReference type="ARBA" id="ARBA00023008"/>
    </source>
</evidence>
<feature type="domain" description="Thioredoxin" evidence="4">
    <location>
        <begin position="47"/>
        <end position="211"/>
    </location>
</feature>
<dbReference type="EMBL" id="JACNYL010000003">
    <property type="protein sequence ID" value="MBD1422298.1"/>
    <property type="molecule type" value="Genomic_DNA"/>
</dbReference>
<comment type="caution">
    <text evidence="5">The sequence shown here is derived from an EMBL/GenBank/DDBJ whole genome shotgun (WGS) entry which is preliminary data.</text>
</comment>
<dbReference type="PROSITE" id="PS51352">
    <property type="entry name" value="THIOREDOXIN_2"/>
    <property type="match status" value="1"/>
</dbReference>
<keyword evidence="3" id="KW-0472">Membrane</keyword>
<dbReference type="PANTHER" id="PTHR12151">
    <property type="entry name" value="ELECTRON TRANSPORT PROTIN SCO1/SENC FAMILY MEMBER"/>
    <property type="match status" value="1"/>
</dbReference>
<dbReference type="InterPro" id="IPR036249">
    <property type="entry name" value="Thioredoxin-like_sf"/>
</dbReference>
<sequence>MNKKKIYIAFIIAVIGVPLIAFALVRYIESNFSGLPYYAEDFSKINKDQAKKVEPFNLINQEGNPIAGDFVEGKVWIACYFFTTCPGICPIMIDGMREIQQEFLKEENLRLVSFTVNPEIDSPEVLKHYAHNRNVNTKQWNFVTGEKRELYRYARKELNLTATDGDGGLQDFIHSDRLVLIDQENYIRGYYDGTETAEVRQLAIDIRKLLK</sequence>
<dbReference type="RefSeq" id="WP_190314040.1">
    <property type="nucleotide sequence ID" value="NZ_JACNYL010000003.1"/>
</dbReference>
<comment type="similarity">
    <text evidence="1">Belongs to the SCO1/2 family.</text>
</comment>
<gene>
    <name evidence="5" type="ORF">H8B21_12025</name>
</gene>
<dbReference type="InterPro" id="IPR013766">
    <property type="entry name" value="Thioredoxin_domain"/>
</dbReference>
<keyword evidence="3" id="KW-0812">Transmembrane</keyword>
<evidence type="ECO:0000259" key="4">
    <source>
        <dbReference type="PROSITE" id="PS51352"/>
    </source>
</evidence>
<dbReference type="Pfam" id="PF02630">
    <property type="entry name" value="SCO1-SenC"/>
    <property type="match status" value="1"/>
</dbReference>
<keyword evidence="2" id="KW-0186">Copper</keyword>
<dbReference type="CDD" id="cd02968">
    <property type="entry name" value="SCO"/>
    <property type="match status" value="1"/>
</dbReference>
<accession>A0ABR7XT26</accession>
<keyword evidence="3" id="KW-1133">Transmembrane helix</keyword>
<dbReference type="InterPro" id="IPR003782">
    <property type="entry name" value="SCO1/SenC"/>
</dbReference>
<evidence type="ECO:0000256" key="3">
    <source>
        <dbReference type="SAM" id="Phobius"/>
    </source>
</evidence>
<reference evidence="5 6" key="1">
    <citation type="submission" date="2020-08" db="EMBL/GenBank/DDBJ databases">
        <title>Sphingobacterium sp. DN00404 isolated from aquaculture water.</title>
        <authorList>
            <person name="Zhang M."/>
        </authorList>
    </citation>
    <scope>NUCLEOTIDE SEQUENCE [LARGE SCALE GENOMIC DNA]</scope>
    <source>
        <strain evidence="5 6">KCTC 42746</strain>
    </source>
</reference>
<proteinExistence type="inferred from homology"/>
<evidence type="ECO:0000313" key="5">
    <source>
        <dbReference type="EMBL" id="MBD1422298.1"/>
    </source>
</evidence>
<organism evidence="5 6">
    <name type="scientific">Sphingobacterium chuzhouense</name>
    <dbReference type="NCBI Taxonomy" id="1742264"/>
    <lineage>
        <taxon>Bacteria</taxon>
        <taxon>Pseudomonadati</taxon>
        <taxon>Bacteroidota</taxon>
        <taxon>Sphingobacteriia</taxon>
        <taxon>Sphingobacteriales</taxon>
        <taxon>Sphingobacteriaceae</taxon>
        <taxon>Sphingobacterium</taxon>
    </lineage>
</organism>
<dbReference type="Proteomes" id="UP000651112">
    <property type="component" value="Unassembled WGS sequence"/>
</dbReference>
<feature type="transmembrane region" description="Helical" evidence="3">
    <location>
        <begin position="7"/>
        <end position="28"/>
    </location>
</feature>